<organism evidence="1">
    <name type="scientific">mine drainage metagenome</name>
    <dbReference type="NCBI Taxonomy" id="410659"/>
    <lineage>
        <taxon>unclassified sequences</taxon>
        <taxon>metagenomes</taxon>
        <taxon>ecological metagenomes</taxon>
    </lineage>
</organism>
<dbReference type="EMBL" id="AUZZ01008032">
    <property type="protein sequence ID" value="EQD39704.1"/>
    <property type="molecule type" value="Genomic_DNA"/>
</dbReference>
<dbReference type="Gene3D" id="1.20.120.330">
    <property type="entry name" value="Nucleotidyltransferases domain 2"/>
    <property type="match status" value="1"/>
</dbReference>
<proteinExistence type="predicted"/>
<reference evidence="1" key="1">
    <citation type="submission" date="2013-08" db="EMBL/GenBank/DDBJ databases">
        <authorList>
            <person name="Mendez C."/>
            <person name="Richter M."/>
            <person name="Ferrer M."/>
            <person name="Sanchez J."/>
        </authorList>
    </citation>
    <scope>NUCLEOTIDE SEQUENCE</scope>
</reference>
<dbReference type="AlphaFoldDB" id="T1AF97"/>
<accession>T1AF97</accession>
<protein>
    <submittedName>
        <fullName evidence="1">Uncharacterized protein</fullName>
    </submittedName>
</protein>
<sequence>MIAHNRLAAAAWEADQHARVLGESLADWRRQPAPDLPTLEMDRGKVRLVDQVLFRFIKLQDVMGERLVPATLDALAEPCDSLSMRDRLNRLEKLGFVDVDEWLAWRDVRNRLAHEYPDHPELRYAALLAAIQAAQELGALYTDWHSTCMRRRL</sequence>
<reference evidence="1" key="2">
    <citation type="journal article" date="2014" name="ISME J.">
        <title>Microbial stratification in low pH oxic and suboxic macroscopic growths along an acid mine drainage.</title>
        <authorList>
            <person name="Mendez-Garcia C."/>
            <person name="Mesa V."/>
            <person name="Sprenger R.R."/>
            <person name="Richter M."/>
            <person name="Diez M.S."/>
            <person name="Solano J."/>
            <person name="Bargiela R."/>
            <person name="Golyshina O.V."/>
            <person name="Manteca A."/>
            <person name="Ramos J.L."/>
            <person name="Gallego J.R."/>
            <person name="Llorente I."/>
            <person name="Martins Dos Santos V.A."/>
            <person name="Jensen O.N."/>
            <person name="Pelaez A.I."/>
            <person name="Sanchez J."/>
            <person name="Ferrer M."/>
        </authorList>
    </citation>
    <scope>NUCLEOTIDE SEQUENCE</scope>
</reference>
<comment type="caution">
    <text evidence="1">The sequence shown here is derived from an EMBL/GenBank/DDBJ whole genome shotgun (WGS) entry which is preliminary data.</text>
</comment>
<gene>
    <name evidence="1" type="ORF">B2A_11138</name>
</gene>
<name>T1AF97_9ZZZZ</name>
<feature type="non-terminal residue" evidence="1">
    <location>
        <position position="153"/>
    </location>
</feature>
<dbReference type="SUPFAM" id="SSF81593">
    <property type="entry name" value="Nucleotidyltransferase substrate binding subunit/domain"/>
    <property type="match status" value="1"/>
</dbReference>
<evidence type="ECO:0000313" key="1">
    <source>
        <dbReference type="EMBL" id="EQD39704.1"/>
    </source>
</evidence>